<dbReference type="SUPFAM" id="SSF54211">
    <property type="entry name" value="Ribosomal protein S5 domain 2-like"/>
    <property type="match status" value="1"/>
</dbReference>
<dbReference type="InterPro" id="IPR014721">
    <property type="entry name" value="Ribsml_uS5_D2-typ_fold_subgr"/>
</dbReference>
<dbReference type="PANTHER" id="PTHR43261:SF6">
    <property type="entry name" value="ELONGATION FACTOR G-LIKE PROTEIN"/>
    <property type="match status" value="1"/>
</dbReference>
<dbReference type="Pfam" id="PF14492">
    <property type="entry name" value="EFG_III"/>
    <property type="match status" value="1"/>
</dbReference>
<dbReference type="Proteomes" id="UP001519295">
    <property type="component" value="Unassembled WGS sequence"/>
</dbReference>
<dbReference type="InterPro" id="IPR035647">
    <property type="entry name" value="EFG_III/V"/>
</dbReference>
<evidence type="ECO:0000256" key="3">
    <source>
        <dbReference type="SAM" id="MobiDB-lite"/>
    </source>
</evidence>
<dbReference type="Pfam" id="PF03144">
    <property type="entry name" value="GTP_EFTU_D2"/>
    <property type="match status" value="1"/>
</dbReference>
<feature type="region of interest" description="Disordered" evidence="3">
    <location>
        <begin position="345"/>
        <end position="371"/>
    </location>
</feature>
<dbReference type="GO" id="GO:0003746">
    <property type="term" value="F:translation elongation factor activity"/>
    <property type="evidence" value="ECO:0007669"/>
    <property type="project" value="UniProtKB-KW"/>
</dbReference>
<evidence type="ECO:0000313" key="6">
    <source>
        <dbReference type="Proteomes" id="UP001519295"/>
    </source>
</evidence>
<dbReference type="Gene3D" id="2.40.30.10">
    <property type="entry name" value="Translation factors"/>
    <property type="match status" value="1"/>
</dbReference>
<gene>
    <name evidence="5" type="ORF">JOF36_004448</name>
</gene>
<keyword evidence="2" id="KW-0342">GTP-binding</keyword>
<dbReference type="SUPFAM" id="SSF52540">
    <property type="entry name" value="P-loop containing nucleoside triphosphate hydrolases"/>
    <property type="match status" value="1"/>
</dbReference>
<dbReference type="SUPFAM" id="SSF54980">
    <property type="entry name" value="EF-G C-terminal domain-like"/>
    <property type="match status" value="2"/>
</dbReference>
<protein>
    <submittedName>
        <fullName evidence="5">Elongation factor G</fullName>
    </submittedName>
</protein>
<keyword evidence="6" id="KW-1185">Reference proteome</keyword>
<keyword evidence="1" id="KW-0547">Nucleotide-binding</keyword>
<feature type="domain" description="Tr-type G" evidence="4">
    <location>
        <begin position="22"/>
        <end position="284"/>
    </location>
</feature>
<dbReference type="InterPro" id="IPR035649">
    <property type="entry name" value="EFG_V"/>
</dbReference>
<dbReference type="EMBL" id="JAGINU010000001">
    <property type="protein sequence ID" value="MBP2368752.1"/>
    <property type="molecule type" value="Genomic_DNA"/>
</dbReference>
<name>A0ABS4VXT0_9PSEU</name>
<reference evidence="5 6" key="1">
    <citation type="submission" date="2021-03" db="EMBL/GenBank/DDBJ databases">
        <title>Sequencing the genomes of 1000 actinobacteria strains.</title>
        <authorList>
            <person name="Klenk H.-P."/>
        </authorList>
    </citation>
    <scope>NUCLEOTIDE SEQUENCE [LARGE SCALE GENOMIC DNA]</scope>
    <source>
        <strain evidence="5 6">DSM 45256</strain>
    </source>
</reference>
<dbReference type="InterPro" id="IPR041095">
    <property type="entry name" value="EFG_II"/>
</dbReference>
<dbReference type="InterPro" id="IPR027417">
    <property type="entry name" value="P-loop_NTPase"/>
</dbReference>
<dbReference type="Pfam" id="PF00009">
    <property type="entry name" value="GTP_EFTU"/>
    <property type="match status" value="1"/>
</dbReference>
<dbReference type="InterPro" id="IPR000640">
    <property type="entry name" value="EFG_V-like"/>
</dbReference>
<evidence type="ECO:0000259" key="4">
    <source>
        <dbReference type="PROSITE" id="PS51722"/>
    </source>
</evidence>
<dbReference type="SMART" id="SM00838">
    <property type="entry name" value="EFG_C"/>
    <property type="match status" value="1"/>
</dbReference>
<dbReference type="CDD" id="cd03713">
    <property type="entry name" value="EFG_mtEFG_C"/>
    <property type="match status" value="1"/>
</dbReference>
<dbReference type="Pfam" id="PF00679">
    <property type="entry name" value="EFG_C"/>
    <property type="match status" value="1"/>
</dbReference>
<proteinExistence type="predicted"/>
<dbReference type="Gene3D" id="3.40.50.300">
    <property type="entry name" value="P-loop containing nucleotide triphosphate hydrolases"/>
    <property type="match status" value="1"/>
</dbReference>
<dbReference type="Gene3D" id="3.30.70.870">
    <property type="entry name" value="Elongation Factor G (Translational Gtpase), domain 3"/>
    <property type="match status" value="1"/>
</dbReference>
<dbReference type="PANTHER" id="PTHR43261">
    <property type="entry name" value="TRANSLATION ELONGATION FACTOR G-RELATED"/>
    <property type="match status" value="1"/>
</dbReference>
<accession>A0ABS4VXT0</accession>
<dbReference type="Gene3D" id="3.30.70.240">
    <property type="match status" value="1"/>
</dbReference>
<evidence type="ECO:0000256" key="2">
    <source>
        <dbReference type="ARBA" id="ARBA00023134"/>
    </source>
</evidence>
<keyword evidence="5" id="KW-0648">Protein biosynthesis</keyword>
<dbReference type="InterPro" id="IPR020568">
    <property type="entry name" value="Ribosomal_Su5_D2-typ_SF"/>
</dbReference>
<feature type="compositionally biased region" description="Basic and acidic residues" evidence="3">
    <location>
        <begin position="360"/>
        <end position="371"/>
    </location>
</feature>
<dbReference type="Gene3D" id="3.30.230.10">
    <property type="match status" value="1"/>
</dbReference>
<sequence length="706" mass="73231">MAVKAGRAPTGTPVHTAVTDPALVRNVALVGPSGAGKTTLAEMLLARAGAISRAGSVTEGSTVCDHDAAAVRQHRSVGLTLAPLRWRDVTVNLLDTPGYGDFRGELLAGFRAADAALFVLPASEGRDGTLEPGTVTLWEECAGIPRAVVLTRCDSARADIEATVAACRDAFGPGVVPIRLPVRDGAGDLTGLHDLLAVPDGTGPPGADDARSALIEQIIEQSEDEDLLERYLGGEDLPAAALAAGVHTALLRGSFHPVVPVSAAGAAGADELLDLLLSAFPAPAERTPPDPVEPYPAEPGPAALRADPEGPLVAEVVHTGADPYVGRICLVRVFSGTLRPDSAVHVGGPVPTARDGAGVEDPRDEAPRESDERIGRIHSPLGAVLRETGACVAGDLCAVPRLEAAVGDVLSDPAHPVHLAARSRPEPLLPIAVAARDRADEDAVARGLARLVATDPGLRLERDPETHQTVLWCAGEAHADVALGRLRDSGVEVDLEEVRVPLRVTPAGPGRATGRHVKQSGGHGQYAVCHVEFTPGEPGSGLEFSSAVVGGAVPTQYVPSVEKGIRAQLERGLPAAEGEPLHPVVDVVARLVDGKAHSVDSSDAAFQTAGALAVRAAAQVCGLRLLEPVDEVRIRVRDEHLGAVLGDLSARRGKVLATEPDGAGHTDVRAEVPRAELLRHAVDLRSLTAGTGFAARSFARWSERPR</sequence>
<keyword evidence="5" id="KW-0251">Elongation factor</keyword>
<dbReference type="InterPro" id="IPR004161">
    <property type="entry name" value="EFTu-like_2"/>
</dbReference>
<dbReference type="SUPFAM" id="SSF50447">
    <property type="entry name" value="Translation proteins"/>
    <property type="match status" value="1"/>
</dbReference>
<dbReference type="Pfam" id="PF03764">
    <property type="entry name" value="EFG_IV"/>
    <property type="match status" value="1"/>
</dbReference>
<evidence type="ECO:0000313" key="5">
    <source>
        <dbReference type="EMBL" id="MBP2368752.1"/>
    </source>
</evidence>
<organism evidence="5 6">
    <name type="scientific">Pseudonocardia parietis</name>
    <dbReference type="NCBI Taxonomy" id="570936"/>
    <lineage>
        <taxon>Bacteria</taxon>
        <taxon>Bacillati</taxon>
        <taxon>Actinomycetota</taxon>
        <taxon>Actinomycetes</taxon>
        <taxon>Pseudonocardiales</taxon>
        <taxon>Pseudonocardiaceae</taxon>
        <taxon>Pseudonocardia</taxon>
    </lineage>
</organism>
<dbReference type="InterPro" id="IPR000795">
    <property type="entry name" value="T_Tr_GTP-bd_dom"/>
</dbReference>
<comment type="caution">
    <text evidence="5">The sequence shown here is derived from an EMBL/GenBank/DDBJ whole genome shotgun (WGS) entry which is preliminary data.</text>
</comment>
<dbReference type="PROSITE" id="PS51722">
    <property type="entry name" value="G_TR_2"/>
    <property type="match status" value="1"/>
</dbReference>
<dbReference type="SMART" id="SM00889">
    <property type="entry name" value="EFG_IV"/>
    <property type="match status" value="1"/>
</dbReference>
<evidence type="ECO:0000256" key="1">
    <source>
        <dbReference type="ARBA" id="ARBA00022741"/>
    </source>
</evidence>
<dbReference type="InterPro" id="IPR009000">
    <property type="entry name" value="Transl_B-barrel_sf"/>
</dbReference>
<dbReference type="InterPro" id="IPR005517">
    <property type="entry name" value="Transl_elong_EFG/EF2_IV"/>
</dbReference>